<evidence type="ECO:0000313" key="2">
    <source>
        <dbReference type="Proteomes" id="UP000290876"/>
    </source>
</evidence>
<accession>A0A449B9F8</accession>
<keyword evidence="2" id="KW-1185">Reference proteome</keyword>
<organism evidence="1 2">
    <name type="scientific">Mycoplasmopsis columbinasalis</name>
    <dbReference type="NCBI Taxonomy" id="114880"/>
    <lineage>
        <taxon>Bacteria</taxon>
        <taxon>Bacillati</taxon>
        <taxon>Mycoplasmatota</taxon>
        <taxon>Mycoplasmoidales</taxon>
        <taxon>Metamycoplasmataceae</taxon>
        <taxon>Mycoplasmopsis</taxon>
    </lineage>
</organism>
<dbReference type="Proteomes" id="UP000290876">
    <property type="component" value="Chromosome"/>
</dbReference>
<reference evidence="1 2" key="1">
    <citation type="submission" date="2019-01" db="EMBL/GenBank/DDBJ databases">
        <authorList>
            <consortium name="Pathogen Informatics"/>
        </authorList>
    </citation>
    <scope>NUCLEOTIDE SEQUENCE [LARGE SCALE GENOMIC DNA]</scope>
    <source>
        <strain evidence="1 2">NCTC10184</strain>
    </source>
</reference>
<gene>
    <name evidence="1" type="ORF">NCTC10184_00003</name>
</gene>
<dbReference type="OrthoDB" id="399880at2"/>
<dbReference type="RefSeq" id="WP_129622659.1">
    <property type="nucleotide sequence ID" value="NZ_LR215043.1"/>
</dbReference>
<dbReference type="KEGG" id="mcob:NCTC10184_00003"/>
<dbReference type="EMBL" id="LR215043">
    <property type="protein sequence ID" value="VEU77793.1"/>
    <property type="molecule type" value="Genomic_DNA"/>
</dbReference>
<name>A0A449B9F8_9BACT</name>
<protein>
    <submittedName>
        <fullName evidence="1">Uncharacterized protein</fullName>
    </submittedName>
</protein>
<evidence type="ECO:0000313" key="1">
    <source>
        <dbReference type="EMBL" id="VEU77793.1"/>
    </source>
</evidence>
<proteinExistence type="predicted"/>
<sequence>MVEVLETKTDLLFENGSRQANANYAQIKQAIADLATQLVNAPLLNRALEQGYEKALVNLEHTNNDIGAIFATAFKSEFTTYQQNAFIFNDILNVLQPTHIEGLLANNSNYLTQLATFFMQQYMTKLQGNIDPPTSPFVSLVQMFKQEVSPSNIKLITDNLASFIGSEHFQQMFQLVFVAIKQFAQDPNSTLARVLWHAPLDSFAATPGEIKNNTLARLIKLVMATLQDMIVANSITYNGHQLDFLDTLYVNFDAFLRLPSISSWLDQLLNKISIGTVTRIPLSSIFDANYRGELLNLFFNSTNGREILRVLPRTLVDAYHFDVIDNNQEFKFSRILKAIALELSGQGSSQHAVALQGYIKGWFDELLKLRSTQQKIAQVVIAFFPTAYQANIDQSELKNALAWIVNWFTKDTRFYNLVEAFVSSFGEYANTLGPDEEFEFSGLANYFMTNKFTFEGGELTFVEILDGLFREYISNPPRVNVFNILLQILKNTIDNSSGPDKQNSLSDLIVNALVAAQLQRQQANNQPVTSEQRERLRLEISAKLKYLLANETIFAFIEQLFKKIIANYKTLAIQRQEHQPVLKTYGDLVLLIKDTIFQDDEMWAKFIEVGKVLLREDNFTTFLPLDFKPLLANFLGTNGVLSYTDLYNFATVFLATPQIREYLNYLLELFFFAHPNGYQPLSLAARNGNAINFNFDLATALRNQTDRQNFIAKTKELIFSATKNPLLRAMLNNKIYDALNYSLITSQTLNLDQNTIATYQQTIRDFSNIVLDHLESFDNSVPIFDHALELYIQTVSLEGKTNADFVTAFVQEFMFNKNKNNLFDEFVLGLTHFWATNAETSDNFGRILTNLFKLLLHTMAQRQENSLGTMLVNALPPILKQVIAENFSGQEINQFINDLIRYRPHFIDSLLQIIVVDFGQYTINTDSERKKWWTLQKAFITIFQGGIKPENTNKIDWTTTIAAGNYKNSKLYKFFSNDFPQLLDWHTEFFKKLFYAVLVGFPHYYGIPVTAQLKKLAAESSDDLFFFPTLNSAAPHQLFLIFKDQFFEMLANGTVSAFNKTQTETRAQAAEPTAFPVGVDQIYRWFKLFPLRDRGLLSRSFANYGKLVLSQLQKRPADVRRLITDFKIVEALLPGLSKLVADNQANISFSAAEIENLLVSIFTDSQMNETLQTFWEIINTKSLTTGDYEYVPNVAANITFENLINVMISNFFGHLGSENTIKVFTAIINNQAIRTLAAKVLVAKLSTKGFSDINKISSAVDTIQAFLWHFYQGLLADKRASGTASVLSSFASSAIEILKKRFLRADVLIRNQSGVVIENLTAALIDILLSKISNVKVKKDIKNYEIDLKTLDNATSFFERIFEKIPGRVFTRMLNLLFEASPANQNQGIFSILFTPPTAETNKTLSKFNITFDPTSIKSVVSILGGAIGRIIFSLFKNIFTEYVYDIQRNKEQWVWYRNIHNNSEPFKAIKRLAAIFYWNATASESYTSGLWFKILFKVLHDGFETALEKATRAVPAYVRYSVKYFAERTSIYKNREIGYYQFGYWSLGRGAEPDVADHWWFGAANGYYGIAPNENSSNKTNYGKDFISSYVIYGKFDSTRTNIDYHTGKKMLDAFWVYLKEMKI</sequence>